<feature type="domain" description="Enoyl reductase (ER)" evidence="2">
    <location>
        <begin position="10"/>
        <end position="313"/>
    </location>
</feature>
<evidence type="ECO:0000256" key="1">
    <source>
        <dbReference type="ARBA" id="ARBA00022857"/>
    </source>
</evidence>
<dbReference type="SMART" id="SM00829">
    <property type="entry name" value="PKS_ER"/>
    <property type="match status" value="1"/>
</dbReference>
<dbReference type="InterPro" id="IPR020843">
    <property type="entry name" value="ER"/>
</dbReference>
<dbReference type="InterPro" id="IPR051603">
    <property type="entry name" value="Zinc-ADH_QOR/CCCR"/>
</dbReference>
<accession>A0A561UIW2</accession>
<dbReference type="Proteomes" id="UP000317940">
    <property type="component" value="Unassembled WGS sequence"/>
</dbReference>
<sequence length="321" mass="31690">MRAVVVHEFGGPQVLEVVDLPEPVPGPGQLAIRVAAAAVNPVDAVTRDGTLAGLGLLPAPAPGTPVGIGWDVAGEVLALGPGTAGFAVGQRVLALRDRLDLPLGSYADHLVLDASAVAPLPDGLPFAEAATLPLNGLTADQALDLLDLPPGATLLVTGAAGAVGGFAVELAARQRGLTVLAQAAPADHAALRAMGAAFVVDRAAPDLAEAVRALVPGGVDGALDTALLGIRALGAVRNRGAFVSVAGGPPPGLRGITVHTVWIAADGAALTRLAGLAAAGELTLRVADVLPLDQAATAHQRLAAGGLRGRLVLVPAPAAAR</sequence>
<dbReference type="EMBL" id="VIWT01000001">
    <property type="protein sequence ID" value="TWF99295.1"/>
    <property type="molecule type" value="Genomic_DNA"/>
</dbReference>
<dbReference type="RefSeq" id="WP_145908305.1">
    <property type="nucleotide sequence ID" value="NZ_BAAAMZ010000015.1"/>
</dbReference>
<dbReference type="InterPro" id="IPR013154">
    <property type="entry name" value="ADH-like_N"/>
</dbReference>
<comment type="caution">
    <text evidence="3">The sequence shown here is derived from an EMBL/GenBank/DDBJ whole genome shotgun (WGS) entry which is preliminary data.</text>
</comment>
<dbReference type="SUPFAM" id="SSF50129">
    <property type="entry name" value="GroES-like"/>
    <property type="match status" value="1"/>
</dbReference>
<organism evidence="3 4">
    <name type="scientific">Kitasatospora viridis</name>
    <dbReference type="NCBI Taxonomy" id="281105"/>
    <lineage>
        <taxon>Bacteria</taxon>
        <taxon>Bacillati</taxon>
        <taxon>Actinomycetota</taxon>
        <taxon>Actinomycetes</taxon>
        <taxon>Kitasatosporales</taxon>
        <taxon>Streptomycetaceae</taxon>
        <taxon>Kitasatospora</taxon>
    </lineage>
</organism>
<reference evidence="3 4" key="1">
    <citation type="submission" date="2019-06" db="EMBL/GenBank/DDBJ databases">
        <title>Sequencing the genomes of 1000 actinobacteria strains.</title>
        <authorList>
            <person name="Klenk H.-P."/>
        </authorList>
    </citation>
    <scope>NUCLEOTIDE SEQUENCE [LARGE SCALE GENOMIC DNA]</scope>
    <source>
        <strain evidence="3 4">DSM 44826</strain>
    </source>
</reference>
<dbReference type="Gene3D" id="3.40.50.720">
    <property type="entry name" value="NAD(P)-binding Rossmann-like Domain"/>
    <property type="match status" value="1"/>
</dbReference>
<dbReference type="AlphaFoldDB" id="A0A561UIW2"/>
<dbReference type="CDD" id="cd05289">
    <property type="entry name" value="MDR_like_2"/>
    <property type="match status" value="1"/>
</dbReference>
<evidence type="ECO:0000313" key="4">
    <source>
        <dbReference type="Proteomes" id="UP000317940"/>
    </source>
</evidence>
<protein>
    <submittedName>
        <fullName evidence="3">NADPH:quinone reductase-like Zn-dependent oxidoreductase</fullName>
    </submittedName>
</protein>
<dbReference type="Pfam" id="PF13602">
    <property type="entry name" value="ADH_zinc_N_2"/>
    <property type="match status" value="1"/>
</dbReference>
<keyword evidence="4" id="KW-1185">Reference proteome</keyword>
<dbReference type="SUPFAM" id="SSF51735">
    <property type="entry name" value="NAD(P)-binding Rossmann-fold domains"/>
    <property type="match status" value="1"/>
</dbReference>
<dbReference type="Gene3D" id="3.90.180.10">
    <property type="entry name" value="Medium-chain alcohol dehydrogenases, catalytic domain"/>
    <property type="match status" value="1"/>
</dbReference>
<proteinExistence type="predicted"/>
<dbReference type="InterPro" id="IPR011032">
    <property type="entry name" value="GroES-like_sf"/>
</dbReference>
<keyword evidence="1" id="KW-0521">NADP</keyword>
<dbReference type="InterPro" id="IPR036291">
    <property type="entry name" value="NAD(P)-bd_dom_sf"/>
</dbReference>
<dbReference type="PANTHER" id="PTHR44154">
    <property type="entry name" value="QUINONE OXIDOREDUCTASE"/>
    <property type="match status" value="1"/>
</dbReference>
<dbReference type="GO" id="GO:0016491">
    <property type="term" value="F:oxidoreductase activity"/>
    <property type="evidence" value="ECO:0007669"/>
    <property type="project" value="InterPro"/>
</dbReference>
<evidence type="ECO:0000313" key="3">
    <source>
        <dbReference type="EMBL" id="TWF99295.1"/>
    </source>
</evidence>
<gene>
    <name evidence="3" type="ORF">FHX73_113138</name>
</gene>
<name>A0A561UIW2_9ACTN</name>
<dbReference type="PANTHER" id="PTHR44154:SF1">
    <property type="entry name" value="QUINONE OXIDOREDUCTASE"/>
    <property type="match status" value="1"/>
</dbReference>
<dbReference type="Pfam" id="PF08240">
    <property type="entry name" value="ADH_N"/>
    <property type="match status" value="1"/>
</dbReference>
<evidence type="ECO:0000259" key="2">
    <source>
        <dbReference type="SMART" id="SM00829"/>
    </source>
</evidence>
<dbReference type="OrthoDB" id="3874219at2"/>